<dbReference type="Proteomes" id="UP000537260">
    <property type="component" value="Unassembled WGS sequence"/>
</dbReference>
<dbReference type="PROSITE" id="PS00061">
    <property type="entry name" value="ADH_SHORT"/>
    <property type="match status" value="1"/>
</dbReference>
<sequence length="269" mass="27205">MDLQLRGRAVVITGAASGIGRACARAFAAEGARLGLIDRDADALAELSGGLRAELQAETDAAGPTGASVASTVFTVTADVADEAAMTAAVGQIAAHFGGIDSVVGCAGISGPFGQDLSEISLADWNAVLGVNLTGQFLMARAALAHLRRAESPTIVFIASDSAFVSAPGMVPYCASKGALVQFGKALAVDLAADGIRVNSVCPSIVDTPMSRTDLGLVEQGFGGADYPVQSADEVAQHALYLSSVRSRPVNGTALVSDFGYLAKSSFPA</sequence>
<comment type="similarity">
    <text evidence="1 3">Belongs to the short-chain dehydrogenases/reductases (SDR) family.</text>
</comment>
<evidence type="ECO:0000313" key="4">
    <source>
        <dbReference type="EMBL" id="NYJ20362.1"/>
    </source>
</evidence>
<dbReference type="SUPFAM" id="SSF51735">
    <property type="entry name" value="NAD(P)-binding Rossmann-fold domains"/>
    <property type="match status" value="1"/>
</dbReference>
<keyword evidence="5" id="KW-1185">Reference proteome</keyword>
<dbReference type="CDD" id="cd05233">
    <property type="entry name" value="SDR_c"/>
    <property type="match status" value="1"/>
</dbReference>
<name>A0A7Z0J6B9_9MICO</name>
<evidence type="ECO:0000256" key="3">
    <source>
        <dbReference type="RuleBase" id="RU000363"/>
    </source>
</evidence>
<dbReference type="GO" id="GO:0016616">
    <property type="term" value="F:oxidoreductase activity, acting on the CH-OH group of donors, NAD or NADP as acceptor"/>
    <property type="evidence" value="ECO:0007669"/>
    <property type="project" value="TreeGrafter"/>
</dbReference>
<dbReference type="PANTHER" id="PTHR42760">
    <property type="entry name" value="SHORT-CHAIN DEHYDROGENASES/REDUCTASES FAMILY MEMBER"/>
    <property type="match status" value="1"/>
</dbReference>
<reference evidence="4 5" key="1">
    <citation type="submission" date="2020-07" db="EMBL/GenBank/DDBJ databases">
        <title>Sequencing the genomes of 1000 actinobacteria strains.</title>
        <authorList>
            <person name="Klenk H.-P."/>
        </authorList>
    </citation>
    <scope>NUCLEOTIDE SEQUENCE [LARGE SCALE GENOMIC DNA]</scope>
    <source>
        <strain evidence="4 5">LI1</strain>
    </source>
</reference>
<dbReference type="Gene3D" id="3.40.50.720">
    <property type="entry name" value="NAD(P)-binding Rossmann-like Domain"/>
    <property type="match status" value="1"/>
</dbReference>
<gene>
    <name evidence="4" type="ORF">HNR05_002153</name>
</gene>
<dbReference type="RefSeq" id="WP_179578984.1">
    <property type="nucleotide sequence ID" value="NZ_JACCFM010000001.1"/>
</dbReference>
<dbReference type="PRINTS" id="PR00081">
    <property type="entry name" value="GDHRDH"/>
</dbReference>
<accession>A0A7Z0J6B9</accession>
<dbReference type="GO" id="GO:0030497">
    <property type="term" value="P:fatty acid elongation"/>
    <property type="evidence" value="ECO:0007669"/>
    <property type="project" value="TreeGrafter"/>
</dbReference>
<organism evidence="4 5">
    <name type="scientific">Glaciibacter psychrotolerans</name>
    <dbReference type="NCBI Taxonomy" id="670054"/>
    <lineage>
        <taxon>Bacteria</taxon>
        <taxon>Bacillati</taxon>
        <taxon>Actinomycetota</taxon>
        <taxon>Actinomycetes</taxon>
        <taxon>Micrococcales</taxon>
        <taxon>Microbacteriaceae</taxon>
        <taxon>Glaciibacter</taxon>
    </lineage>
</organism>
<evidence type="ECO:0000313" key="5">
    <source>
        <dbReference type="Proteomes" id="UP000537260"/>
    </source>
</evidence>
<dbReference type="InterPro" id="IPR036291">
    <property type="entry name" value="NAD(P)-bd_dom_sf"/>
</dbReference>
<dbReference type="InterPro" id="IPR020904">
    <property type="entry name" value="Sc_DH/Rdtase_CS"/>
</dbReference>
<dbReference type="FunFam" id="3.40.50.720:FF:000084">
    <property type="entry name" value="Short-chain dehydrogenase reductase"/>
    <property type="match status" value="1"/>
</dbReference>
<proteinExistence type="inferred from homology"/>
<evidence type="ECO:0000256" key="1">
    <source>
        <dbReference type="ARBA" id="ARBA00006484"/>
    </source>
</evidence>
<dbReference type="InterPro" id="IPR002347">
    <property type="entry name" value="SDR_fam"/>
</dbReference>
<keyword evidence="2 4" id="KW-0560">Oxidoreductase</keyword>
<dbReference type="PRINTS" id="PR00080">
    <property type="entry name" value="SDRFAMILY"/>
</dbReference>
<dbReference type="AlphaFoldDB" id="A0A7Z0J6B9"/>
<protein>
    <submittedName>
        <fullName evidence="4">Dihydroanticapsin dehydrogenase</fullName>
        <ecNumber evidence="4">1.1.1.385</ecNumber>
    </submittedName>
</protein>
<dbReference type="Pfam" id="PF00106">
    <property type="entry name" value="adh_short"/>
    <property type="match status" value="1"/>
</dbReference>
<dbReference type="PANTHER" id="PTHR42760:SF123">
    <property type="entry name" value="OXIDOREDUCTASE"/>
    <property type="match status" value="1"/>
</dbReference>
<dbReference type="EMBL" id="JACCFM010000001">
    <property type="protein sequence ID" value="NYJ20362.1"/>
    <property type="molecule type" value="Genomic_DNA"/>
</dbReference>
<dbReference type="EC" id="1.1.1.385" evidence="4"/>
<comment type="caution">
    <text evidence="4">The sequence shown here is derived from an EMBL/GenBank/DDBJ whole genome shotgun (WGS) entry which is preliminary data.</text>
</comment>
<evidence type="ECO:0000256" key="2">
    <source>
        <dbReference type="ARBA" id="ARBA00023002"/>
    </source>
</evidence>